<evidence type="ECO:0000313" key="3">
    <source>
        <dbReference type="Proteomes" id="UP001378960"/>
    </source>
</evidence>
<accession>A0AAV5R542</accession>
<dbReference type="AlphaFoldDB" id="A0AAV5R542"/>
<dbReference type="EMBL" id="BTGB01000003">
    <property type="protein sequence ID" value="GMM46087.1"/>
    <property type="molecule type" value="Genomic_DNA"/>
</dbReference>
<dbReference type="Proteomes" id="UP001378960">
    <property type="component" value="Unassembled WGS sequence"/>
</dbReference>
<feature type="domain" description="BOD1/SHG1" evidence="1">
    <location>
        <begin position="6"/>
        <end position="78"/>
    </location>
</feature>
<evidence type="ECO:0000259" key="1">
    <source>
        <dbReference type="Pfam" id="PF05205"/>
    </source>
</evidence>
<organism evidence="2 3">
    <name type="scientific">Pichia kluyveri</name>
    <name type="common">Yeast</name>
    <dbReference type="NCBI Taxonomy" id="36015"/>
    <lineage>
        <taxon>Eukaryota</taxon>
        <taxon>Fungi</taxon>
        <taxon>Dikarya</taxon>
        <taxon>Ascomycota</taxon>
        <taxon>Saccharomycotina</taxon>
        <taxon>Pichiomycetes</taxon>
        <taxon>Pichiales</taxon>
        <taxon>Pichiaceae</taxon>
        <taxon>Pichia</taxon>
    </lineage>
</organism>
<sequence length="136" mass="15969">MNTEDIIEKYKREGYFDNKRRELFEKFTSNNENSEKLSKLLEKVIKIKISKDPDIIFKNNGKISAIIQTELVKRHISKKNSDNNNNNNKIINSMKENINKSEESDLLELFDEINSILDEYANSVEIVNTDELKELK</sequence>
<evidence type="ECO:0000313" key="2">
    <source>
        <dbReference type="EMBL" id="GMM46087.1"/>
    </source>
</evidence>
<keyword evidence="3" id="KW-1185">Reference proteome</keyword>
<dbReference type="Pfam" id="PF05205">
    <property type="entry name" value="COMPASS-Shg1"/>
    <property type="match status" value="1"/>
</dbReference>
<comment type="caution">
    <text evidence="2">The sequence shown here is derived from an EMBL/GenBank/DDBJ whole genome shotgun (WGS) entry which is preliminary data.</text>
</comment>
<name>A0AAV5R542_PICKL</name>
<reference evidence="2 3" key="1">
    <citation type="journal article" date="2023" name="Elife">
        <title>Identification of key yeast species and microbe-microbe interactions impacting larval growth of Drosophila in the wild.</title>
        <authorList>
            <person name="Mure A."/>
            <person name="Sugiura Y."/>
            <person name="Maeda R."/>
            <person name="Honda K."/>
            <person name="Sakurai N."/>
            <person name="Takahashi Y."/>
            <person name="Watada M."/>
            <person name="Katoh T."/>
            <person name="Gotoh A."/>
            <person name="Gotoh Y."/>
            <person name="Taniguchi I."/>
            <person name="Nakamura K."/>
            <person name="Hayashi T."/>
            <person name="Katayama T."/>
            <person name="Uemura T."/>
            <person name="Hattori Y."/>
        </authorList>
    </citation>
    <scope>NUCLEOTIDE SEQUENCE [LARGE SCALE GENOMIC DNA]</scope>
    <source>
        <strain evidence="2 3">PK-24</strain>
    </source>
</reference>
<protein>
    <recommendedName>
        <fullName evidence="1">BOD1/SHG1 domain-containing protein</fullName>
    </recommendedName>
</protein>
<proteinExistence type="predicted"/>
<gene>
    <name evidence="2" type="ORF">DAPK24_026620</name>
</gene>
<dbReference type="InterPro" id="IPR055264">
    <property type="entry name" value="BOD1/SHG1_dom"/>
</dbReference>